<dbReference type="PANTHER" id="PTHR43652:SF6">
    <property type="entry name" value="ARGININE REPRESSOR"/>
    <property type="match status" value="1"/>
</dbReference>
<organism evidence="7 8">
    <name type="scientific">Blautia hydrogenotrophica (strain DSM 10507 / JCM 14656 / S5a33)</name>
    <name type="common">Ruminococcus hydrogenotrophicus</name>
    <dbReference type="NCBI Taxonomy" id="476272"/>
    <lineage>
        <taxon>Bacteria</taxon>
        <taxon>Bacillati</taxon>
        <taxon>Bacillota</taxon>
        <taxon>Clostridia</taxon>
        <taxon>Lachnospirales</taxon>
        <taxon>Lachnospiraceae</taxon>
        <taxon>Blautia</taxon>
    </lineage>
</organism>
<dbReference type="Pfam" id="PF03606">
    <property type="entry name" value="DcuC"/>
    <property type="match status" value="1"/>
</dbReference>
<evidence type="ECO:0000313" key="7">
    <source>
        <dbReference type="EMBL" id="EEG48076.1"/>
    </source>
</evidence>
<keyword evidence="5 6" id="KW-0472">Membrane</keyword>
<feature type="transmembrane region" description="Helical" evidence="6">
    <location>
        <begin position="367"/>
        <end position="387"/>
    </location>
</feature>
<dbReference type="InterPro" id="IPR051679">
    <property type="entry name" value="DASS-Related_Transporters"/>
</dbReference>
<feature type="transmembrane region" description="Helical" evidence="6">
    <location>
        <begin position="193"/>
        <end position="211"/>
    </location>
</feature>
<protein>
    <recommendedName>
        <fullName evidence="9">C4-dicarboxylate anaerobic carrier</fullName>
    </recommendedName>
</protein>
<feature type="transmembrane region" description="Helical" evidence="6">
    <location>
        <begin position="133"/>
        <end position="152"/>
    </location>
</feature>
<proteinExistence type="predicted"/>
<dbReference type="InterPro" id="IPR018385">
    <property type="entry name" value="C4_dicarb_anaerob_car-like"/>
</dbReference>
<dbReference type="HOGENOM" id="CLU_035307_0_1_9"/>
<dbReference type="PANTHER" id="PTHR43652">
    <property type="entry name" value="BASIC AMINO ACID ANTIPORTER YFCC-RELATED"/>
    <property type="match status" value="1"/>
</dbReference>
<evidence type="ECO:0000256" key="5">
    <source>
        <dbReference type="ARBA" id="ARBA00023136"/>
    </source>
</evidence>
<feature type="transmembrane region" description="Helical" evidence="6">
    <location>
        <begin position="27"/>
        <end position="45"/>
    </location>
</feature>
<feature type="transmembrane region" description="Helical" evidence="6">
    <location>
        <begin position="93"/>
        <end position="112"/>
    </location>
</feature>
<evidence type="ECO:0000313" key="8">
    <source>
        <dbReference type="Proteomes" id="UP000003100"/>
    </source>
</evidence>
<sequence length="480" mass="51823">MKGQQRMAEEENRFKKKKKRKWQFPDTYVLILGLMLLAVVMTYVVPAGNFERMEDPSSGQMVVQPGTYESAEQTPVSFLDFFMAVPQGLEKNAVTVFFIFLIGGCFGVVNATGSLHQLIRKSITAGKGKSGEIIIAVLLIVFGLAGGVVGMAEECLAFLPILVTLAIGLGYDAVVGVAIMLMGVCFGYGTAPINPFTVGLAQSIAGLPLFSGMWYRWILWGVSAVVAVAFLIHYCRKVKADPSKSLVADLDYSEFCLEDVGETKLTKRQGAVLTCFFGGIILLMAMIVLKGWYMTELSAYFFGLALVCGLVYGMSLNEMARHFVDGMKDMVYPAILVGIAAGISIIMENGNILDSIVNAFAQPLSHTPQVINGGLMMFVQTLINLFIPSGTGQAVVTMPLMAPLADVVGITRQTAVLAYQLGDGCSNCIIPTGAMMMAAISFGKVPYVRWAKFIAKWLGLQLIIGFSFCVIASVIQLGPF</sequence>
<accession>C0CQA9</accession>
<keyword evidence="4 6" id="KW-1133">Transmembrane helix</keyword>
<feature type="transmembrane region" description="Helical" evidence="6">
    <location>
        <begin position="299"/>
        <end position="317"/>
    </location>
</feature>
<keyword evidence="2" id="KW-1003">Cell membrane</keyword>
<dbReference type="EMBL" id="ACBZ01000165">
    <property type="protein sequence ID" value="EEG48076.1"/>
    <property type="molecule type" value="Genomic_DNA"/>
</dbReference>
<dbReference type="Proteomes" id="UP000003100">
    <property type="component" value="Unassembled WGS sequence"/>
</dbReference>
<feature type="transmembrane region" description="Helical" evidence="6">
    <location>
        <begin position="158"/>
        <end position="181"/>
    </location>
</feature>
<feature type="transmembrane region" description="Helical" evidence="6">
    <location>
        <begin position="457"/>
        <end position="477"/>
    </location>
</feature>
<name>C0CQA9_BLAHS</name>
<feature type="transmembrane region" description="Helical" evidence="6">
    <location>
        <begin position="271"/>
        <end position="293"/>
    </location>
</feature>
<dbReference type="GO" id="GO:0005886">
    <property type="term" value="C:plasma membrane"/>
    <property type="evidence" value="ECO:0007669"/>
    <property type="project" value="UniProtKB-SubCell"/>
</dbReference>
<comment type="subcellular location">
    <subcellularLocation>
        <location evidence="1">Cell membrane</location>
        <topology evidence="1">Multi-pass membrane protein</topology>
    </subcellularLocation>
</comment>
<evidence type="ECO:0000256" key="6">
    <source>
        <dbReference type="SAM" id="Phobius"/>
    </source>
</evidence>
<keyword evidence="3 6" id="KW-0812">Transmembrane</keyword>
<feature type="transmembrane region" description="Helical" evidence="6">
    <location>
        <begin position="329"/>
        <end position="347"/>
    </location>
</feature>
<dbReference type="PATRIC" id="fig|476272.21.peg.1195"/>
<reference evidence="7 8" key="2">
    <citation type="submission" date="2009-02" db="EMBL/GenBank/DDBJ databases">
        <title>Draft genome sequence of Blautia hydrogenotrophica DSM 10507 (Ruminococcus hydrogenotrophicus DSM 10507).</title>
        <authorList>
            <person name="Sudarsanam P."/>
            <person name="Ley R."/>
            <person name="Guruge J."/>
            <person name="Turnbaugh P.J."/>
            <person name="Mahowald M."/>
            <person name="Liep D."/>
            <person name="Gordon J."/>
        </authorList>
    </citation>
    <scope>NUCLEOTIDE SEQUENCE [LARGE SCALE GENOMIC DNA]</scope>
    <source>
        <strain evidence="8">DSM 10507 / JCM 14656 / S5a33</strain>
    </source>
</reference>
<gene>
    <name evidence="7" type="ORF">RUMHYD_03062</name>
</gene>
<comment type="caution">
    <text evidence="7">The sequence shown here is derived from an EMBL/GenBank/DDBJ whole genome shotgun (WGS) entry which is preliminary data.</text>
</comment>
<evidence type="ECO:0000256" key="4">
    <source>
        <dbReference type="ARBA" id="ARBA00022989"/>
    </source>
</evidence>
<dbReference type="AlphaFoldDB" id="C0CQA9"/>
<evidence type="ECO:0000256" key="3">
    <source>
        <dbReference type="ARBA" id="ARBA00022692"/>
    </source>
</evidence>
<dbReference type="eggNOG" id="COG1288">
    <property type="taxonomic scope" value="Bacteria"/>
</dbReference>
<evidence type="ECO:0000256" key="1">
    <source>
        <dbReference type="ARBA" id="ARBA00004651"/>
    </source>
</evidence>
<evidence type="ECO:0008006" key="9">
    <source>
        <dbReference type="Google" id="ProtNLM"/>
    </source>
</evidence>
<keyword evidence="8" id="KW-1185">Reference proteome</keyword>
<feature type="transmembrane region" description="Helical" evidence="6">
    <location>
        <begin position="217"/>
        <end position="235"/>
    </location>
</feature>
<reference evidence="7 8" key="1">
    <citation type="submission" date="2009-01" db="EMBL/GenBank/DDBJ databases">
        <authorList>
            <person name="Fulton L."/>
            <person name="Clifton S."/>
            <person name="Fulton B."/>
            <person name="Xu J."/>
            <person name="Minx P."/>
            <person name="Pepin K.H."/>
            <person name="Johnson M."/>
            <person name="Bhonagiri V."/>
            <person name="Nash W.E."/>
            <person name="Mardis E.R."/>
            <person name="Wilson R.K."/>
        </authorList>
    </citation>
    <scope>NUCLEOTIDE SEQUENCE [LARGE SCALE GENOMIC DNA]</scope>
    <source>
        <strain evidence="8">DSM 10507 / JCM 14656 / S5a33</strain>
    </source>
</reference>
<evidence type="ECO:0000256" key="2">
    <source>
        <dbReference type="ARBA" id="ARBA00022475"/>
    </source>
</evidence>